<organism evidence="1 2">
    <name type="scientific">Streptomyces termitum</name>
    <dbReference type="NCBI Taxonomy" id="67368"/>
    <lineage>
        <taxon>Bacteria</taxon>
        <taxon>Bacillati</taxon>
        <taxon>Actinomycetota</taxon>
        <taxon>Actinomycetes</taxon>
        <taxon>Kitasatosporales</taxon>
        <taxon>Streptomycetaceae</taxon>
        <taxon>Streptomyces</taxon>
    </lineage>
</organism>
<dbReference type="EMBL" id="BMUL01000025">
    <property type="protein sequence ID" value="GHB09051.1"/>
    <property type="molecule type" value="Genomic_DNA"/>
</dbReference>
<dbReference type="RefSeq" id="WP_189983153.1">
    <property type="nucleotide sequence ID" value="NZ_BMUL01000025.1"/>
</dbReference>
<evidence type="ECO:0000313" key="2">
    <source>
        <dbReference type="Proteomes" id="UP000644020"/>
    </source>
</evidence>
<reference evidence="1" key="2">
    <citation type="submission" date="2020-09" db="EMBL/GenBank/DDBJ databases">
        <authorList>
            <person name="Sun Q."/>
            <person name="Ohkuma M."/>
        </authorList>
    </citation>
    <scope>NUCLEOTIDE SEQUENCE</scope>
    <source>
        <strain evidence="1">JCM 4518</strain>
    </source>
</reference>
<dbReference type="AlphaFoldDB" id="A0A918T955"/>
<sequence length="742" mass="81462">MSYGLLTPDVPLGPFEGAVVTLWSAQAKDAKLHSTSSCSYVRSAFVAERKVQLDASAVGRLCTQCASYGSWARPGTGLAVFLDAVTGMGLLYELDRCCDGEDGFDDVELDEAASLLLSSSVRGEESAQTGGEDAEDDHWEEVREARRVRESVVAEWLDALVSLHRVLRVVAMFPWLRSWAEPRVQRKSDRLQVLRARAGRLVAPDALVLAAAVSVMKEPDLPVDDPAFALLGTRGEVADSLMSLWRQWRSAVEDSWDHPREQEYLAYRLSRGMSSRRKGRDQMLERAQVLLGAWAEEAARPVAGDCGERVLAVALDGGFLSASGRRASVLEQLSQWEWGVLATYTVSVDWAGAEPVLSLRVPEPIAARLLLQRSPLVYEHRDDEKPLAGDRMTALEMSPALGPGVFDDTPVHGRQLLRQEHLRALRDTAGGTEQLYVVLGLGAGVEVMTLGALEQRCAAGWQGVILAAASDLPDALIDAALRPSAAEAVENDDVWARPVYDPEEEAFGRSLSAAEGERVLVRLCREKREVRQALKSLALARSLPDLRDLEAVAEDEQGYPLRPFARAVWNGLLAMEQLDLEPFAPEGDEHWADGSGLPLGVLASVQAYTTDAFGRFQGRAHSPGCAHRRPYAGVDRHDEKVSIEELLYAKGFNACSKCGGYAVRRLSDVQVAYYRAAHRLHHLIQISVSDSGTADVEKYLSRLDGLCSLDAQAEQAWFPDRGQARQWRQVINRLRAGLQARA</sequence>
<gene>
    <name evidence="1" type="ORF">GCM10010305_59970</name>
</gene>
<dbReference type="Proteomes" id="UP000644020">
    <property type="component" value="Unassembled WGS sequence"/>
</dbReference>
<keyword evidence="2" id="KW-1185">Reference proteome</keyword>
<reference evidence="1" key="1">
    <citation type="journal article" date="2014" name="Int. J. Syst. Evol. Microbiol.">
        <title>Complete genome sequence of Corynebacterium casei LMG S-19264T (=DSM 44701T), isolated from a smear-ripened cheese.</title>
        <authorList>
            <consortium name="US DOE Joint Genome Institute (JGI-PGF)"/>
            <person name="Walter F."/>
            <person name="Albersmeier A."/>
            <person name="Kalinowski J."/>
            <person name="Ruckert C."/>
        </authorList>
    </citation>
    <scope>NUCLEOTIDE SEQUENCE</scope>
    <source>
        <strain evidence="1">JCM 4518</strain>
    </source>
</reference>
<evidence type="ECO:0000313" key="1">
    <source>
        <dbReference type="EMBL" id="GHB09051.1"/>
    </source>
</evidence>
<comment type="caution">
    <text evidence="1">The sequence shown here is derived from an EMBL/GenBank/DDBJ whole genome shotgun (WGS) entry which is preliminary data.</text>
</comment>
<proteinExistence type="predicted"/>
<protein>
    <submittedName>
        <fullName evidence="1">Uncharacterized protein</fullName>
    </submittedName>
</protein>
<name>A0A918T955_9ACTN</name>
<accession>A0A918T955</accession>